<sequence length="127" mass="13396">MKSSRQHRPLIAWMLYFSVLFAALACAISHGQMAGMQLSGLDAQYCSFDGNFGAGADLDGSGVVPLGLFGSGGCAMSSSFSAIILAAFFGLFGLLASETIRPLSRVSPASRSRFQWPSLNPRASPRT</sequence>
<gene>
    <name evidence="2" type="ORF">CDO35_18800</name>
</gene>
<keyword evidence="1" id="KW-0812">Transmembrane</keyword>
<dbReference type="Pfam" id="PF11162">
    <property type="entry name" value="DUF2946"/>
    <property type="match status" value="1"/>
</dbReference>
<dbReference type="Proteomes" id="UP000229504">
    <property type="component" value="Unassembled WGS sequence"/>
</dbReference>
<protein>
    <recommendedName>
        <fullName evidence="4">DUF2946 domain-containing protein</fullName>
    </recommendedName>
</protein>
<evidence type="ECO:0000256" key="1">
    <source>
        <dbReference type="SAM" id="Phobius"/>
    </source>
</evidence>
<dbReference type="PROSITE" id="PS51257">
    <property type="entry name" value="PROKAR_LIPOPROTEIN"/>
    <property type="match status" value="1"/>
</dbReference>
<keyword evidence="1" id="KW-0472">Membrane</keyword>
<feature type="transmembrane region" description="Helical" evidence="1">
    <location>
        <begin position="67"/>
        <end position="95"/>
    </location>
</feature>
<dbReference type="AlphaFoldDB" id="A0A2G5FFR1"/>
<evidence type="ECO:0000313" key="3">
    <source>
        <dbReference type="Proteomes" id="UP000229504"/>
    </source>
</evidence>
<evidence type="ECO:0008006" key="4">
    <source>
        <dbReference type="Google" id="ProtNLM"/>
    </source>
</evidence>
<accession>A0A2G5FFR1</accession>
<name>A0A2G5FFR1_9PSED</name>
<evidence type="ECO:0000313" key="2">
    <source>
        <dbReference type="EMBL" id="PIA66840.1"/>
    </source>
</evidence>
<keyword evidence="1" id="KW-1133">Transmembrane helix</keyword>
<reference evidence="3" key="1">
    <citation type="submission" date="2017-06" db="EMBL/GenBank/DDBJ databases">
        <authorList>
            <person name="Rastogi G."/>
            <person name="Vaishampayan P."/>
            <person name="Seuylemezian A."/>
        </authorList>
    </citation>
    <scope>NUCLEOTIDE SEQUENCE [LARGE SCALE GENOMIC DNA]</scope>
    <source>
        <strain evidence="3">PI11</strain>
    </source>
</reference>
<dbReference type="InterPro" id="IPR021333">
    <property type="entry name" value="DUF2946"/>
</dbReference>
<dbReference type="RefSeq" id="WP_099526187.1">
    <property type="nucleotide sequence ID" value="NZ_NIQU01000008.1"/>
</dbReference>
<dbReference type="EMBL" id="NIQU01000008">
    <property type="protein sequence ID" value="PIA66840.1"/>
    <property type="molecule type" value="Genomic_DNA"/>
</dbReference>
<proteinExistence type="predicted"/>
<organism evidence="2 3">
    <name type="scientific">Pseudomonas sediminis</name>
    <dbReference type="NCBI Taxonomy" id="1691904"/>
    <lineage>
        <taxon>Bacteria</taxon>
        <taxon>Pseudomonadati</taxon>
        <taxon>Pseudomonadota</taxon>
        <taxon>Gammaproteobacteria</taxon>
        <taxon>Pseudomonadales</taxon>
        <taxon>Pseudomonadaceae</taxon>
        <taxon>Pseudomonas</taxon>
    </lineage>
</organism>
<comment type="caution">
    <text evidence="2">The sequence shown here is derived from an EMBL/GenBank/DDBJ whole genome shotgun (WGS) entry which is preliminary data.</text>
</comment>